<dbReference type="STRING" id="196109.A0A136IMG2"/>
<evidence type="ECO:0000313" key="2">
    <source>
        <dbReference type="Proteomes" id="UP000070501"/>
    </source>
</evidence>
<dbReference type="InParanoid" id="A0A136IMG2"/>
<dbReference type="GO" id="GO:0016616">
    <property type="term" value="F:oxidoreductase activity, acting on the CH-OH group of donors, NAD or NADP as acceptor"/>
    <property type="evidence" value="ECO:0007669"/>
    <property type="project" value="TreeGrafter"/>
</dbReference>
<dbReference type="InterPro" id="IPR036291">
    <property type="entry name" value="NAD(P)-bd_dom_sf"/>
</dbReference>
<dbReference type="SUPFAM" id="SSF51735">
    <property type="entry name" value="NAD(P)-binding Rossmann-fold domains"/>
    <property type="match status" value="1"/>
</dbReference>
<reference evidence="2" key="1">
    <citation type="submission" date="2016-02" db="EMBL/GenBank/DDBJ databases">
        <title>Draft genome sequence of Microdochium bolleyi, a fungal endophyte of beachgrass.</title>
        <authorList>
            <consortium name="DOE Joint Genome Institute"/>
            <person name="David A.S."/>
            <person name="May G."/>
            <person name="Haridas S."/>
            <person name="Lim J."/>
            <person name="Wang M."/>
            <person name="Labutti K."/>
            <person name="Lipzen A."/>
            <person name="Barry K."/>
            <person name="Grigoriev I.V."/>
        </authorList>
    </citation>
    <scope>NUCLEOTIDE SEQUENCE [LARGE SCALE GENOMIC DNA]</scope>
    <source>
        <strain evidence="2">J235TASD1</strain>
    </source>
</reference>
<dbReference type="Pfam" id="PF00106">
    <property type="entry name" value="adh_short"/>
    <property type="match status" value="1"/>
</dbReference>
<dbReference type="InterPro" id="IPR002347">
    <property type="entry name" value="SDR_fam"/>
</dbReference>
<dbReference type="PANTHER" id="PTHR45458:SF1">
    <property type="entry name" value="SHORT CHAIN DEHYDROGENASE"/>
    <property type="match status" value="1"/>
</dbReference>
<keyword evidence="2" id="KW-1185">Reference proteome</keyword>
<dbReference type="OrthoDB" id="5296at2759"/>
<dbReference type="InterPro" id="IPR052184">
    <property type="entry name" value="SDR_enzymes"/>
</dbReference>
<dbReference type="EMBL" id="KQ964270">
    <property type="protein sequence ID" value="KXJ86157.1"/>
    <property type="molecule type" value="Genomic_DNA"/>
</dbReference>
<dbReference type="FunCoup" id="A0A136IMG2">
    <property type="interactions" value="83"/>
</dbReference>
<dbReference type="Gene3D" id="3.40.50.720">
    <property type="entry name" value="NAD(P)-binding Rossmann-like Domain"/>
    <property type="match status" value="1"/>
</dbReference>
<dbReference type="AlphaFoldDB" id="A0A136IMG2"/>
<sequence length="264" mass="28522">MTRDSEAWVVVGASRGIGLEFVKQLLAQQLPSSPATSPGGVQVVAAVRNASKSRLLHELLESLGARDRCLIEECDVADEQSLGNFAGTMQCHVDNGLNIGTVVLNAGILQYPNRATEVSFADFAKHLHTNTIGPIICAQKLLSLSRPPSRLVFISSDSGSTTNFLEYEDGFAAYAASKAALNQMLRHMAAELKRSSDARKKEAVILALHPGEVRTDMADVQLGWDVQGQISPSESVSGMLRVIASKETADTGTFWCWDGRSHPW</sequence>
<dbReference type="PANTHER" id="PTHR45458">
    <property type="entry name" value="SHORT-CHAIN DEHYDROGENASE/REDUCTASE SDR"/>
    <property type="match status" value="1"/>
</dbReference>
<dbReference type="Proteomes" id="UP000070501">
    <property type="component" value="Unassembled WGS sequence"/>
</dbReference>
<dbReference type="PRINTS" id="PR00081">
    <property type="entry name" value="GDHRDH"/>
</dbReference>
<protein>
    <submittedName>
        <fullName evidence="1">Uncharacterized protein</fullName>
    </submittedName>
</protein>
<organism evidence="1 2">
    <name type="scientific">Microdochium bolleyi</name>
    <dbReference type="NCBI Taxonomy" id="196109"/>
    <lineage>
        <taxon>Eukaryota</taxon>
        <taxon>Fungi</taxon>
        <taxon>Dikarya</taxon>
        <taxon>Ascomycota</taxon>
        <taxon>Pezizomycotina</taxon>
        <taxon>Sordariomycetes</taxon>
        <taxon>Xylariomycetidae</taxon>
        <taxon>Xylariales</taxon>
        <taxon>Microdochiaceae</taxon>
        <taxon>Microdochium</taxon>
    </lineage>
</organism>
<proteinExistence type="predicted"/>
<name>A0A136IMG2_9PEZI</name>
<gene>
    <name evidence="1" type="ORF">Micbo1qcDRAFT_168753</name>
</gene>
<accession>A0A136IMG2</accession>
<evidence type="ECO:0000313" key="1">
    <source>
        <dbReference type="EMBL" id="KXJ86157.1"/>
    </source>
</evidence>